<dbReference type="AlphaFoldDB" id="A0A6A4GGB9"/>
<feature type="region of interest" description="Disordered" evidence="1">
    <location>
        <begin position="69"/>
        <end position="88"/>
    </location>
</feature>
<evidence type="ECO:0000313" key="3">
    <source>
        <dbReference type="Proteomes" id="UP000799118"/>
    </source>
</evidence>
<dbReference type="Proteomes" id="UP000799118">
    <property type="component" value="Unassembled WGS sequence"/>
</dbReference>
<proteinExistence type="predicted"/>
<name>A0A6A4GGB9_9AGAR</name>
<accession>A0A6A4GGB9</accession>
<sequence length="154" mass="15902">MARLQSAGSDAAIVLHQLVQSAPECVRLLLDNLSFLAMAFGWNLIFNLPDLSASLEVRIQLLHVGNEDEPGGSPVDLSAGEPSGSGSAQVLDAVASGVEANTQPDASASSIIQDDVSGQVAGPSSAVPILKTPQHSKIFISSFCIVPITHCIVS</sequence>
<keyword evidence="3" id="KW-1185">Reference proteome</keyword>
<protein>
    <submittedName>
        <fullName evidence="2">Uncharacterized protein</fullName>
    </submittedName>
</protein>
<evidence type="ECO:0000313" key="2">
    <source>
        <dbReference type="EMBL" id="KAE9384484.1"/>
    </source>
</evidence>
<reference evidence="2" key="1">
    <citation type="journal article" date="2019" name="Environ. Microbiol.">
        <title>Fungal ecological strategies reflected in gene transcription - a case study of two litter decomposers.</title>
        <authorList>
            <person name="Barbi F."/>
            <person name="Kohler A."/>
            <person name="Barry K."/>
            <person name="Baskaran P."/>
            <person name="Daum C."/>
            <person name="Fauchery L."/>
            <person name="Ihrmark K."/>
            <person name="Kuo A."/>
            <person name="LaButti K."/>
            <person name="Lipzen A."/>
            <person name="Morin E."/>
            <person name="Grigoriev I.V."/>
            <person name="Henrissat B."/>
            <person name="Lindahl B."/>
            <person name="Martin F."/>
        </authorList>
    </citation>
    <scope>NUCLEOTIDE SEQUENCE</scope>
    <source>
        <strain evidence="2">JB14</strain>
    </source>
</reference>
<organism evidence="2 3">
    <name type="scientific">Gymnopus androsaceus JB14</name>
    <dbReference type="NCBI Taxonomy" id="1447944"/>
    <lineage>
        <taxon>Eukaryota</taxon>
        <taxon>Fungi</taxon>
        <taxon>Dikarya</taxon>
        <taxon>Basidiomycota</taxon>
        <taxon>Agaricomycotina</taxon>
        <taxon>Agaricomycetes</taxon>
        <taxon>Agaricomycetidae</taxon>
        <taxon>Agaricales</taxon>
        <taxon>Marasmiineae</taxon>
        <taxon>Omphalotaceae</taxon>
        <taxon>Gymnopus</taxon>
    </lineage>
</organism>
<dbReference type="EMBL" id="ML770136">
    <property type="protein sequence ID" value="KAE9384484.1"/>
    <property type="molecule type" value="Genomic_DNA"/>
</dbReference>
<evidence type="ECO:0000256" key="1">
    <source>
        <dbReference type="SAM" id="MobiDB-lite"/>
    </source>
</evidence>
<gene>
    <name evidence="2" type="ORF">BT96DRAFT_1008029</name>
</gene>